<feature type="transmembrane region" description="Helical" evidence="1">
    <location>
        <begin position="220"/>
        <end position="242"/>
    </location>
</feature>
<keyword evidence="1" id="KW-0812">Transmembrane</keyword>
<dbReference type="KEGG" id="wco:G7084_01260"/>
<evidence type="ECO:0000313" key="3">
    <source>
        <dbReference type="Proteomes" id="UP000500741"/>
    </source>
</evidence>
<feature type="transmembrane region" description="Helical" evidence="1">
    <location>
        <begin position="190"/>
        <end position="208"/>
    </location>
</feature>
<reference evidence="2 3" key="1">
    <citation type="submission" date="2020-03" db="EMBL/GenBank/DDBJ databases">
        <title>Weissella sp. nov., isolated from Cybister lewisianus.</title>
        <authorList>
            <person name="Hyun D.-W."/>
            <person name="Bae J.-W."/>
        </authorList>
    </citation>
    <scope>NUCLEOTIDE SEQUENCE [LARGE SCALE GENOMIC DNA]</scope>
    <source>
        <strain evidence="2 3">HDW19</strain>
    </source>
</reference>
<feature type="transmembrane region" description="Helical" evidence="1">
    <location>
        <begin position="262"/>
        <end position="282"/>
    </location>
</feature>
<keyword evidence="1" id="KW-1133">Transmembrane helix</keyword>
<dbReference type="EMBL" id="CP049888">
    <property type="protein sequence ID" value="QIL50065.1"/>
    <property type="molecule type" value="Genomic_DNA"/>
</dbReference>
<evidence type="ECO:0000313" key="2">
    <source>
        <dbReference type="EMBL" id="QIL50065.1"/>
    </source>
</evidence>
<evidence type="ECO:0000256" key="1">
    <source>
        <dbReference type="SAM" id="Phobius"/>
    </source>
</evidence>
<dbReference type="RefSeq" id="WP_166009304.1">
    <property type="nucleotide sequence ID" value="NZ_CP049888.1"/>
</dbReference>
<feature type="transmembrane region" description="Helical" evidence="1">
    <location>
        <begin position="67"/>
        <end position="87"/>
    </location>
</feature>
<feature type="transmembrane region" description="Helical" evidence="1">
    <location>
        <begin position="6"/>
        <end position="30"/>
    </location>
</feature>
<gene>
    <name evidence="2" type="ORF">G7084_01260</name>
</gene>
<dbReference type="AlphaFoldDB" id="A0A6G8AYM3"/>
<keyword evidence="1" id="KW-0472">Membrane</keyword>
<protein>
    <submittedName>
        <fullName evidence="2">Uncharacterized protein</fullName>
    </submittedName>
</protein>
<dbReference type="Proteomes" id="UP000500741">
    <property type="component" value="Chromosome"/>
</dbReference>
<name>A0A6G8AYM3_9LACO</name>
<proteinExistence type="predicted"/>
<keyword evidence="3" id="KW-1185">Reference proteome</keyword>
<organism evidence="2 3">
    <name type="scientific">Weissella coleopterorum</name>
    <dbReference type="NCBI Taxonomy" id="2714949"/>
    <lineage>
        <taxon>Bacteria</taxon>
        <taxon>Bacillati</taxon>
        <taxon>Bacillota</taxon>
        <taxon>Bacilli</taxon>
        <taxon>Lactobacillales</taxon>
        <taxon>Lactobacillaceae</taxon>
        <taxon>Weissella</taxon>
    </lineage>
</organism>
<accession>A0A6G8AYM3</accession>
<sequence>MKLDPPYIMLVTALLIFSCVFSFNILINIYEEYLKKIKINIQRTMKIIHIKKILFLINTRMIFNNSFISHFVLWIIIIFIPAIVFIASSSWMTNSSQDIFTDKNNNTYLKIVNIKKNTNMYEDFDKMDDSDRNKFNSNKSSYLISEKQWNKIEYRQDNTKSKTIRNTLIKKFNSKQFHEKLVITHLPIKIIIWTTSFLITFSIFHYRYSSYGWYSIMIYISRYITTIPIIIVFIPKTLLYLFPNAEIIFNNENLFSNNIGTTSLLLLLYFTSFLITTFDAILSSK</sequence>
<dbReference type="PROSITE" id="PS51257">
    <property type="entry name" value="PROKAR_LIPOPROTEIN"/>
    <property type="match status" value="1"/>
</dbReference>